<accession>A0A5B7T0V1</accession>
<evidence type="ECO:0000259" key="7">
    <source>
        <dbReference type="PROSITE" id="PS50930"/>
    </source>
</evidence>
<dbReference type="SUPFAM" id="SSF52172">
    <property type="entry name" value="CheY-like"/>
    <property type="match status" value="1"/>
</dbReference>
<feature type="modified residue" description="4-aspartylphosphate" evidence="5">
    <location>
        <position position="62"/>
    </location>
</feature>
<keyword evidence="2" id="KW-0902">Two-component regulatory system</keyword>
<keyword evidence="3" id="KW-0010">Activator</keyword>
<evidence type="ECO:0000256" key="4">
    <source>
        <dbReference type="ARBA" id="ARBA00037164"/>
    </source>
</evidence>
<dbReference type="PROSITE" id="PS50110">
    <property type="entry name" value="RESPONSE_REGULATORY"/>
    <property type="match status" value="1"/>
</dbReference>
<evidence type="ECO:0000313" key="9">
    <source>
        <dbReference type="Proteomes" id="UP000310673"/>
    </source>
</evidence>
<reference evidence="8 9" key="1">
    <citation type="submission" date="2019-05" db="EMBL/GenBank/DDBJ databases">
        <title>Genome Sequence of Lactobacillus futsaii Y97, a Potential Probiotic Strain Isolated from the Futsai of Taiwan.</title>
        <authorList>
            <person name="Du X."/>
        </authorList>
    </citation>
    <scope>NUCLEOTIDE SEQUENCE [LARGE SCALE GENOMIC DNA]</scope>
    <source>
        <strain evidence="8 9">Y97</strain>
    </source>
</reference>
<keyword evidence="5" id="KW-0597">Phosphoprotein</keyword>
<dbReference type="KEGG" id="lft:FG051_11430"/>
<dbReference type="PANTHER" id="PTHR37299:SF3">
    <property type="entry name" value="STAGE 0 SPORULATION PROTEIN A HOMOLOG"/>
    <property type="match status" value="1"/>
</dbReference>
<organism evidence="8 9">
    <name type="scientific">Companilactobacillus futsaii</name>
    <dbReference type="NCBI Taxonomy" id="938155"/>
    <lineage>
        <taxon>Bacteria</taxon>
        <taxon>Bacillati</taxon>
        <taxon>Bacillota</taxon>
        <taxon>Bacilli</taxon>
        <taxon>Lactobacillales</taxon>
        <taxon>Lactobacillaceae</taxon>
        <taxon>Companilactobacillus</taxon>
    </lineage>
</organism>
<dbReference type="InterPro" id="IPR046947">
    <property type="entry name" value="LytR-like"/>
</dbReference>
<dbReference type="GO" id="GO:0000156">
    <property type="term" value="F:phosphorelay response regulator activity"/>
    <property type="evidence" value="ECO:0007669"/>
    <property type="project" value="InterPro"/>
</dbReference>
<dbReference type="InterPro" id="IPR011006">
    <property type="entry name" value="CheY-like_superfamily"/>
</dbReference>
<gene>
    <name evidence="8" type="ORF">FG051_11430</name>
</gene>
<evidence type="ECO:0000256" key="1">
    <source>
        <dbReference type="ARBA" id="ARBA00022490"/>
    </source>
</evidence>
<dbReference type="Pfam" id="PF04397">
    <property type="entry name" value="LytTR"/>
    <property type="match status" value="1"/>
</dbReference>
<name>A0A5B7T0V1_9LACO</name>
<dbReference type="EMBL" id="CP040736">
    <property type="protein sequence ID" value="QCX25667.1"/>
    <property type="molecule type" value="Genomic_DNA"/>
</dbReference>
<feature type="domain" description="HTH LytTR-type" evidence="7">
    <location>
        <begin position="146"/>
        <end position="247"/>
    </location>
</feature>
<dbReference type="GO" id="GO:0003677">
    <property type="term" value="F:DNA binding"/>
    <property type="evidence" value="ECO:0007669"/>
    <property type="project" value="InterPro"/>
</dbReference>
<dbReference type="AlphaFoldDB" id="A0A5B7T0V1"/>
<dbReference type="InterPro" id="IPR001789">
    <property type="entry name" value="Sig_transdc_resp-reg_receiver"/>
</dbReference>
<evidence type="ECO:0000256" key="2">
    <source>
        <dbReference type="ARBA" id="ARBA00023012"/>
    </source>
</evidence>
<evidence type="ECO:0000259" key="6">
    <source>
        <dbReference type="PROSITE" id="PS50110"/>
    </source>
</evidence>
<evidence type="ECO:0000256" key="5">
    <source>
        <dbReference type="PROSITE-ProRule" id="PRU00169"/>
    </source>
</evidence>
<dbReference type="PROSITE" id="PS50930">
    <property type="entry name" value="HTH_LYTTR"/>
    <property type="match status" value="1"/>
</dbReference>
<evidence type="ECO:0000256" key="3">
    <source>
        <dbReference type="ARBA" id="ARBA00023159"/>
    </source>
</evidence>
<dbReference type="InterPro" id="IPR007492">
    <property type="entry name" value="LytTR_DNA-bd_dom"/>
</dbReference>
<dbReference type="PANTHER" id="PTHR37299">
    <property type="entry name" value="TRANSCRIPTIONAL REGULATOR-RELATED"/>
    <property type="match status" value="1"/>
</dbReference>
<dbReference type="Proteomes" id="UP000310673">
    <property type="component" value="Chromosome"/>
</dbReference>
<keyword evidence="1" id="KW-0963">Cytoplasm</keyword>
<evidence type="ECO:0000313" key="8">
    <source>
        <dbReference type="EMBL" id="QCX25667.1"/>
    </source>
</evidence>
<dbReference type="Gene3D" id="3.40.50.2300">
    <property type="match status" value="1"/>
</dbReference>
<dbReference type="SMART" id="SM00850">
    <property type="entry name" value="LytTR"/>
    <property type="match status" value="1"/>
</dbReference>
<dbReference type="RefSeq" id="WP_057812837.1">
    <property type="nucleotide sequence ID" value="NZ_CP040736.1"/>
</dbReference>
<feature type="domain" description="Response regulatory" evidence="6">
    <location>
        <begin position="4"/>
        <end position="128"/>
    </location>
</feature>
<proteinExistence type="predicted"/>
<comment type="function">
    <text evidence="4">Required for high-level post-exponential phase expression of a series of secreted proteins.</text>
</comment>
<dbReference type="Pfam" id="PF00072">
    <property type="entry name" value="Response_reg"/>
    <property type="match status" value="1"/>
</dbReference>
<sequence length="248" mass="28518">MSYPIIICEDNPIQLKKITTLVENYLLFHANFFNLSLAVQTPEEVLKYLKTSNSNNGVYILDIDLKSNIDGIDLASEIRSRDINGNIIFTTTHEEMAPTTLKRKVAAVGFIEKDQTVENYRDELYGTLEYIKKLIESSKEYPKQNFIFEIGNQIFNFDQSEVFSVESSPIPHQLVFSSKHGQYEFYGKLNALESKYSFLFRLNRSCLINPMNIQQVNFHSRDVLLKNGVTKKFSIGKATKLKHALLNL</sequence>
<protein>
    <submittedName>
        <fullName evidence="8">Response regulator transcription factor</fullName>
    </submittedName>
</protein>
<dbReference type="Gene3D" id="2.40.50.1020">
    <property type="entry name" value="LytTr DNA-binding domain"/>
    <property type="match status" value="1"/>
</dbReference>
<dbReference type="SMART" id="SM00448">
    <property type="entry name" value="REC"/>
    <property type="match status" value="1"/>
</dbReference>
<dbReference type="STRING" id="1423818.FC88_GL001937"/>